<feature type="coiled-coil region" evidence="1">
    <location>
        <begin position="56"/>
        <end position="86"/>
    </location>
</feature>
<dbReference type="EMBL" id="LT670818">
    <property type="protein sequence ID" value="SHG18452.1"/>
    <property type="molecule type" value="Genomic_DNA"/>
</dbReference>
<evidence type="ECO:0000313" key="2">
    <source>
        <dbReference type="EMBL" id="SHG18452.1"/>
    </source>
</evidence>
<proteinExistence type="predicted"/>
<name>A0A1M5HRG6_9BRAD</name>
<protein>
    <submittedName>
        <fullName evidence="2">Uncharacterized protein</fullName>
    </submittedName>
</protein>
<evidence type="ECO:0000256" key="1">
    <source>
        <dbReference type="SAM" id="Coils"/>
    </source>
</evidence>
<accession>A0A1M5HRG6</accession>
<keyword evidence="1" id="KW-0175">Coiled coil</keyword>
<dbReference type="RefSeq" id="WP_244567833.1">
    <property type="nucleotide sequence ID" value="NZ_LT670818.1"/>
</dbReference>
<sequence length="147" mass="16238">MSVSAEILTRAPFALDQLEREINNTVGPHRPRGTVRPLSPMPDYVEHRNGVNEVGKLSAEAVVREYEAAVKEIEALGTELQEAAKKCEAMVAGVHDVVAEIKELAAGYRDQGKRYFLQIEAVSLMTTEVRDTCETLKKKIAAETLTK</sequence>
<gene>
    <name evidence="2" type="ORF">SAMN05444169_0994</name>
</gene>
<evidence type="ECO:0000313" key="3">
    <source>
        <dbReference type="Proteomes" id="UP000190675"/>
    </source>
</evidence>
<dbReference type="Proteomes" id="UP000190675">
    <property type="component" value="Chromosome I"/>
</dbReference>
<reference evidence="2 3" key="1">
    <citation type="submission" date="2016-11" db="EMBL/GenBank/DDBJ databases">
        <authorList>
            <person name="Jaros S."/>
            <person name="Januszkiewicz K."/>
            <person name="Wedrychowicz H."/>
        </authorList>
    </citation>
    <scope>NUCLEOTIDE SEQUENCE [LARGE SCALE GENOMIC DNA]</scope>
    <source>
        <strain evidence="2 3">GAS242</strain>
    </source>
</reference>
<dbReference type="AlphaFoldDB" id="A0A1M5HRG6"/>
<organism evidence="2 3">
    <name type="scientific">Bradyrhizobium erythrophlei</name>
    <dbReference type="NCBI Taxonomy" id="1437360"/>
    <lineage>
        <taxon>Bacteria</taxon>
        <taxon>Pseudomonadati</taxon>
        <taxon>Pseudomonadota</taxon>
        <taxon>Alphaproteobacteria</taxon>
        <taxon>Hyphomicrobiales</taxon>
        <taxon>Nitrobacteraceae</taxon>
        <taxon>Bradyrhizobium</taxon>
    </lineage>
</organism>